<dbReference type="STRING" id="1437059.A6A05_01860"/>
<comment type="caution">
    <text evidence="1">The sequence shown here is derived from an EMBL/GenBank/DDBJ whole genome shotgun (WGS) entry which is preliminary data.</text>
</comment>
<dbReference type="EMBL" id="LWQU01000141">
    <property type="protein sequence ID" value="OAN49984.1"/>
    <property type="molecule type" value="Genomic_DNA"/>
</dbReference>
<dbReference type="RefSeq" id="WP_068500615.1">
    <property type="nucleotide sequence ID" value="NZ_LWQU01000141.1"/>
</dbReference>
<evidence type="ECO:0000313" key="2">
    <source>
        <dbReference type="Proteomes" id="UP000078543"/>
    </source>
</evidence>
<accession>A0A178MPW2</accession>
<gene>
    <name evidence="1" type="ORF">A6A05_01860</name>
</gene>
<evidence type="ECO:0008006" key="3">
    <source>
        <dbReference type="Google" id="ProtNLM"/>
    </source>
</evidence>
<dbReference type="SUPFAM" id="SSF141371">
    <property type="entry name" value="PilZ domain-like"/>
    <property type="match status" value="1"/>
</dbReference>
<protein>
    <recommendedName>
        <fullName evidence="3">PilZ domain-containing protein</fullName>
    </recommendedName>
</protein>
<keyword evidence="2" id="KW-1185">Reference proteome</keyword>
<sequence>MSKPTKNDRRFDDRHVGTGLVTRFEGHEFEVLDISIGGMKVPVPAGTRVWKGLEVDFELDSTNWPDMRSAKGKAEIRAVVGDWMALQFVRPSYDLMKMVSRHVATLIWGSDKPYGY</sequence>
<organism evidence="1 2">
    <name type="scientific">Magnetospirillum moscoviense</name>
    <dbReference type="NCBI Taxonomy" id="1437059"/>
    <lineage>
        <taxon>Bacteria</taxon>
        <taxon>Pseudomonadati</taxon>
        <taxon>Pseudomonadota</taxon>
        <taxon>Alphaproteobacteria</taxon>
        <taxon>Rhodospirillales</taxon>
        <taxon>Rhodospirillaceae</taxon>
        <taxon>Magnetospirillum</taxon>
    </lineage>
</organism>
<evidence type="ECO:0000313" key="1">
    <source>
        <dbReference type="EMBL" id="OAN49984.1"/>
    </source>
</evidence>
<reference evidence="1 2" key="1">
    <citation type="submission" date="2016-04" db="EMBL/GenBank/DDBJ databases">
        <title>Draft genome sequence of freshwater magnetotactic bacteria Magnetospirillum marisnigri SP-1 and Magnetospirillum moscoviense BB-1.</title>
        <authorList>
            <person name="Koziaeva V."/>
            <person name="Dziuba M.V."/>
            <person name="Ivanov T.M."/>
            <person name="Kuznetsov B."/>
            <person name="Grouzdev D.S."/>
        </authorList>
    </citation>
    <scope>NUCLEOTIDE SEQUENCE [LARGE SCALE GENOMIC DNA]</scope>
    <source>
        <strain evidence="1 2">BB-1</strain>
    </source>
</reference>
<dbReference type="Proteomes" id="UP000078543">
    <property type="component" value="Unassembled WGS sequence"/>
</dbReference>
<proteinExistence type="predicted"/>
<dbReference type="OrthoDB" id="7356768at2"/>
<name>A0A178MPW2_9PROT</name>
<dbReference type="AlphaFoldDB" id="A0A178MPW2"/>